<proteinExistence type="predicted"/>
<dbReference type="AlphaFoldDB" id="A0A0E9QCH7"/>
<evidence type="ECO:0000313" key="1">
    <source>
        <dbReference type="EMBL" id="JAH13788.1"/>
    </source>
</evidence>
<organism evidence="1">
    <name type="scientific">Anguilla anguilla</name>
    <name type="common">European freshwater eel</name>
    <name type="synonym">Muraena anguilla</name>
    <dbReference type="NCBI Taxonomy" id="7936"/>
    <lineage>
        <taxon>Eukaryota</taxon>
        <taxon>Metazoa</taxon>
        <taxon>Chordata</taxon>
        <taxon>Craniata</taxon>
        <taxon>Vertebrata</taxon>
        <taxon>Euteleostomi</taxon>
        <taxon>Actinopterygii</taxon>
        <taxon>Neopterygii</taxon>
        <taxon>Teleostei</taxon>
        <taxon>Anguilliformes</taxon>
        <taxon>Anguillidae</taxon>
        <taxon>Anguilla</taxon>
    </lineage>
</organism>
<reference evidence="1" key="2">
    <citation type="journal article" date="2015" name="Fish Shellfish Immunol.">
        <title>Early steps in the European eel (Anguilla anguilla)-Vibrio vulnificus interaction in the gills: Role of the RtxA13 toxin.</title>
        <authorList>
            <person name="Callol A."/>
            <person name="Pajuelo D."/>
            <person name="Ebbesson L."/>
            <person name="Teles M."/>
            <person name="MacKenzie S."/>
            <person name="Amaro C."/>
        </authorList>
    </citation>
    <scope>NUCLEOTIDE SEQUENCE</scope>
</reference>
<protein>
    <submittedName>
        <fullName evidence="1">Uncharacterized protein</fullName>
    </submittedName>
</protein>
<name>A0A0E9QCH7_ANGAN</name>
<reference evidence="1" key="1">
    <citation type="submission" date="2014-11" db="EMBL/GenBank/DDBJ databases">
        <authorList>
            <person name="Amaro Gonzalez C."/>
        </authorList>
    </citation>
    <scope>NUCLEOTIDE SEQUENCE</scope>
</reference>
<accession>A0A0E9QCH7</accession>
<dbReference type="EMBL" id="GBXM01094789">
    <property type="protein sequence ID" value="JAH13788.1"/>
    <property type="molecule type" value="Transcribed_RNA"/>
</dbReference>
<sequence length="78" mass="8720">MFSVKVGEKGLNQPRERFCESLHFPHCDECGSESPVHTSNIFMNGFLETRKQPIAYLSRAGKISLSTKSGTVRFQTGI</sequence>